<dbReference type="Pfam" id="PF13359">
    <property type="entry name" value="DDE_Tnp_4"/>
    <property type="match status" value="1"/>
</dbReference>
<gene>
    <name evidence="4" type="ORF">DYB35_009148</name>
</gene>
<dbReference type="EMBL" id="QUTG01004553">
    <property type="protein sequence ID" value="RHY87871.1"/>
    <property type="molecule type" value="Genomic_DNA"/>
</dbReference>
<evidence type="ECO:0000313" key="4">
    <source>
        <dbReference type="EMBL" id="RHY87871.1"/>
    </source>
</evidence>
<organism evidence="4 5">
    <name type="scientific">Aphanomyces astaci</name>
    <name type="common">Crayfish plague agent</name>
    <dbReference type="NCBI Taxonomy" id="112090"/>
    <lineage>
        <taxon>Eukaryota</taxon>
        <taxon>Sar</taxon>
        <taxon>Stramenopiles</taxon>
        <taxon>Oomycota</taxon>
        <taxon>Saprolegniomycetes</taxon>
        <taxon>Saprolegniales</taxon>
        <taxon>Verrucalvaceae</taxon>
        <taxon>Aphanomyces</taxon>
    </lineage>
</organism>
<dbReference type="PANTHER" id="PTHR34615">
    <property type="entry name" value="PX DOMAIN-CONTAINING PROTEIN"/>
    <property type="match status" value="1"/>
</dbReference>
<evidence type="ECO:0000256" key="2">
    <source>
        <dbReference type="ARBA" id="ARBA00022723"/>
    </source>
</evidence>
<evidence type="ECO:0000259" key="3">
    <source>
        <dbReference type="Pfam" id="PF13359"/>
    </source>
</evidence>
<comment type="cofactor">
    <cofactor evidence="1">
        <name>a divalent metal cation</name>
        <dbReference type="ChEBI" id="CHEBI:60240"/>
    </cofactor>
</comment>
<evidence type="ECO:0000256" key="1">
    <source>
        <dbReference type="ARBA" id="ARBA00001968"/>
    </source>
</evidence>
<feature type="domain" description="DDE Tnp4" evidence="3">
    <location>
        <begin position="183"/>
        <end position="231"/>
    </location>
</feature>
<comment type="caution">
    <text evidence="4">The sequence shown here is derived from an EMBL/GenBank/DDBJ whole genome shotgun (WGS) entry which is preliminary data.</text>
</comment>
<keyword evidence="2" id="KW-0479">Metal-binding</keyword>
<reference evidence="4 5" key="1">
    <citation type="submission" date="2018-08" db="EMBL/GenBank/DDBJ databases">
        <title>Aphanomyces genome sequencing and annotation.</title>
        <authorList>
            <person name="Minardi D."/>
            <person name="Oidtmann B."/>
            <person name="Van Der Giezen M."/>
            <person name="Studholme D.J."/>
        </authorList>
    </citation>
    <scope>NUCLEOTIDE SEQUENCE [LARGE SCALE GENOMIC DNA]</scope>
    <source>
        <strain evidence="4 5">Sv</strain>
    </source>
</reference>
<dbReference type="Proteomes" id="UP000285712">
    <property type="component" value="Unassembled WGS sequence"/>
</dbReference>
<evidence type="ECO:0000313" key="5">
    <source>
        <dbReference type="Proteomes" id="UP000285712"/>
    </source>
</evidence>
<sequence>MRVYRWAKRKKLRSAKTMLLFEFGLGIPVERPLIPDVRFNLDISDINAQMSFRFDVRGILELACLLGVPNVVTSGRDRVCGVEALCVLLRRLRYPVTFYDMVATFVRSREQLCRVFNHMVVLLYGQWKDVIYCNQKVVRLRIALYAHAAANKGAPLSYVWSFPEGTKIESCRISATANDVAGMNLQKQIYSGHKRKHCLNFQGLTTPDGLCIHYYGPLEGSGHDVTLLRVSQ</sequence>
<dbReference type="VEuPathDB" id="FungiDB:H257_14881"/>
<dbReference type="AlphaFoldDB" id="A0A418D0A9"/>
<name>A0A418D0A9_APHAT</name>
<protein>
    <recommendedName>
        <fullName evidence="3">DDE Tnp4 domain-containing protein</fullName>
    </recommendedName>
</protein>
<proteinExistence type="predicted"/>
<accession>A0A418D0A9</accession>
<dbReference type="PANTHER" id="PTHR34615:SF1">
    <property type="entry name" value="PX DOMAIN-CONTAINING PROTEIN"/>
    <property type="match status" value="1"/>
</dbReference>
<dbReference type="GO" id="GO:0046872">
    <property type="term" value="F:metal ion binding"/>
    <property type="evidence" value="ECO:0007669"/>
    <property type="project" value="UniProtKB-KW"/>
</dbReference>
<dbReference type="InterPro" id="IPR027806">
    <property type="entry name" value="HARBI1_dom"/>
</dbReference>